<dbReference type="Proteomes" id="UP000638014">
    <property type="component" value="Unassembled WGS sequence"/>
</dbReference>
<evidence type="ECO:0000259" key="1">
    <source>
        <dbReference type="Pfam" id="PF22522"/>
    </source>
</evidence>
<evidence type="ECO:0000313" key="2">
    <source>
        <dbReference type="EMBL" id="MBD1391272.1"/>
    </source>
</evidence>
<dbReference type="RefSeq" id="WP_191146328.1">
    <property type="nucleotide sequence ID" value="NZ_JACXAF010000033.1"/>
</dbReference>
<organism evidence="2 3">
    <name type="scientific">Neiella litorisoli</name>
    <dbReference type="NCBI Taxonomy" id="2771431"/>
    <lineage>
        <taxon>Bacteria</taxon>
        <taxon>Pseudomonadati</taxon>
        <taxon>Pseudomonadota</taxon>
        <taxon>Gammaproteobacteria</taxon>
        <taxon>Alteromonadales</taxon>
        <taxon>Echinimonadaceae</taxon>
        <taxon>Neiella</taxon>
    </lineage>
</organism>
<feature type="domain" description="DUF6998" evidence="1">
    <location>
        <begin position="10"/>
        <end position="146"/>
    </location>
</feature>
<dbReference type="AlphaFoldDB" id="A0A8J6QMN1"/>
<evidence type="ECO:0000313" key="3">
    <source>
        <dbReference type="Proteomes" id="UP000638014"/>
    </source>
</evidence>
<dbReference type="InterPro" id="IPR054267">
    <property type="entry name" value="DUF6998"/>
</dbReference>
<comment type="caution">
    <text evidence="2">The sequence shown here is derived from an EMBL/GenBank/DDBJ whole genome shotgun (WGS) entry which is preliminary data.</text>
</comment>
<name>A0A8J6QMN1_9GAMM</name>
<proteinExistence type="predicted"/>
<protein>
    <recommendedName>
        <fullName evidence="1">DUF6998 domain-containing protein</fullName>
    </recommendedName>
</protein>
<reference evidence="2" key="1">
    <citation type="submission" date="2020-09" db="EMBL/GenBank/DDBJ databases">
        <title>A novel bacterium of genus Neiella, isolated from South China Sea.</title>
        <authorList>
            <person name="Huang H."/>
            <person name="Mo K."/>
            <person name="Hu Y."/>
        </authorList>
    </citation>
    <scope>NUCLEOTIDE SEQUENCE</scope>
    <source>
        <strain evidence="2">HB171785</strain>
    </source>
</reference>
<keyword evidence="3" id="KW-1185">Reference proteome</keyword>
<gene>
    <name evidence="2" type="ORF">IC617_17735</name>
</gene>
<dbReference type="EMBL" id="JACXAF010000033">
    <property type="protein sequence ID" value="MBD1391272.1"/>
    <property type="molecule type" value="Genomic_DNA"/>
</dbReference>
<dbReference type="Pfam" id="PF22522">
    <property type="entry name" value="DUF6998"/>
    <property type="match status" value="1"/>
</dbReference>
<sequence>MEKEIEEILFAAKDLAARYKKLTGKPLGITGEVAEFSAAKLLRLELAEARKAGYDALGADNRKIQIKGRCLSDNPKAGQRLGSIKLEHEWDSVLLVLMNESFDVTEMWEAIRPEVEAALLAPGSKARNKRGALSINKFKQIGQQVWPEK</sequence>
<accession>A0A8J6QMN1</accession>